<dbReference type="SUPFAM" id="SSF51197">
    <property type="entry name" value="Clavaminate synthase-like"/>
    <property type="match status" value="1"/>
</dbReference>
<dbReference type="InterPro" id="IPR037151">
    <property type="entry name" value="AlkB-like_sf"/>
</dbReference>
<sequence>MTPESVNNFFPRLRSQIDFIGKLDENDKNKSFQIHLSAVSEDLQQFQVELKKLQASGSTQDQLLFRHAQTRVERYAAELQQAIQVHRKHCKEHDQRRLRVVFGDNMSAQTLESVVEHGLTSEILSKEQSIVRGTKWNQPRLTCNFSSNGATYTYSNVKREALPIPDDLQWILDEVWTEVKKLDPKHPAFNYILCNYYRNGEDKIGLHSDDESELGPNTFIASLSLGATRHFDIHPKASCDGSGGSEKKFRIDLHHGDLLWTKACDPSVIVELGVRQGESSRAFFLAAKETNAIVIGVDLDDCQPIYEKIGDQLDYPLHEFLKMDSSASAKYFGKEVDVLFLDTSHLREPTQHEIQAWLPRLRDCKSLFLFHDTNLKETYVRRDGTIGEGWDNQRGVISVIQETFNVWFDETLPFYEKFINGSDWCISHDPLCNGLTALFRGFERPSDLD</sequence>
<protein>
    <recommendedName>
        <fullName evidence="2">Alpha-ketoglutarate-dependent dioxygenase AlkB-like domain-containing protein</fullName>
    </recommendedName>
</protein>
<accession>A0ABP0VF04</accession>
<comment type="similarity">
    <text evidence="1">Belongs to the alkB family.</text>
</comment>
<evidence type="ECO:0000313" key="4">
    <source>
        <dbReference type="Proteomes" id="UP001497444"/>
    </source>
</evidence>
<feature type="domain" description="Alpha-ketoglutarate-dependent dioxygenase AlkB-like" evidence="2">
    <location>
        <begin position="106"/>
        <end position="259"/>
    </location>
</feature>
<dbReference type="Gene3D" id="2.60.120.590">
    <property type="entry name" value="Alpha-ketoglutarate-dependent dioxygenase AlkB-like"/>
    <property type="match status" value="1"/>
</dbReference>
<keyword evidence="4" id="KW-1185">Reference proteome</keyword>
<dbReference type="Pfam" id="PF13578">
    <property type="entry name" value="Methyltransf_24"/>
    <property type="match status" value="1"/>
</dbReference>
<evidence type="ECO:0000256" key="1">
    <source>
        <dbReference type="ARBA" id="ARBA00007879"/>
    </source>
</evidence>
<dbReference type="InterPro" id="IPR032852">
    <property type="entry name" value="ALKBH2"/>
</dbReference>
<gene>
    <name evidence="3" type="ORF">CSSPJE1EN1_LOCUS28421</name>
</gene>
<evidence type="ECO:0000313" key="3">
    <source>
        <dbReference type="EMBL" id="CAK9253043.1"/>
    </source>
</evidence>
<dbReference type="Proteomes" id="UP001497444">
    <property type="component" value="Unassembled WGS sequence"/>
</dbReference>
<dbReference type="SUPFAM" id="SSF53335">
    <property type="entry name" value="S-adenosyl-L-methionine-dependent methyltransferases"/>
    <property type="match status" value="1"/>
</dbReference>
<dbReference type="EMBL" id="CAXAQS010000763">
    <property type="protein sequence ID" value="CAK9253043.1"/>
    <property type="molecule type" value="Genomic_DNA"/>
</dbReference>
<proteinExistence type="inferred from homology"/>
<comment type="caution">
    <text evidence="3">The sequence shown here is derived from an EMBL/GenBank/DDBJ whole genome shotgun (WGS) entry which is preliminary data.</text>
</comment>
<dbReference type="Gene3D" id="3.40.50.150">
    <property type="entry name" value="Vaccinia Virus protein VP39"/>
    <property type="match status" value="1"/>
</dbReference>
<dbReference type="InterPro" id="IPR029063">
    <property type="entry name" value="SAM-dependent_MTases_sf"/>
</dbReference>
<organism evidence="3 4">
    <name type="scientific">Sphagnum jensenii</name>
    <dbReference type="NCBI Taxonomy" id="128206"/>
    <lineage>
        <taxon>Eukaryota</taxon>
        <taxon>Viridiplantae</taxon>
        <taxon>Streptophyta</taxon>
        <taxon>Embryophyta</taxon>
        <taxon>Bryophyta</taxon>
        <taxon>Sphagnophytina</taxon>
        <taxon>Sphagnopsida</taxon>
        <taxon>Sphagnales</taxon>
        <taxon>Sphagnaceae</taxon>
        <taxon>Sphagnum</taxon>
    </lineage>
</organism>
<dbReference type="PANTHER" id="PTHR31573:SF1">
    <property type="entry name" value="DNA OXIDATIVE DEMETHYLASE ALKBH2"/>
    <property type="match status" value="1"/>
</dbReference>
<dbReference type="InterPro" id="IPR027450">
    <property type="entry name" value="AlkB-like"/>
</dbReference>
<evidence type="ECO:0000259" key="2">
    <source>
        <dbReference type="Pfam" id="PF13532"/>
    </source>
</evidence>
<dbReference type="PANTHER" id="PTHR31573">
    <property type="entry name" value="ALPHA-KETOGLUTARATE-DEPENDENT DIOXYGENASE ALKB HOMOLOG 2"/>
    <property type="match status" value="1"/>
</dbReference>
<name>A0ABP0VF04_9BRYO</name>
<reference evidence="3" key="1">
    <citation type="submission" date="2024-02" db="EMBL/GenBank/DDBJ databases">
        <authorList>
            <consortium name="ELIXIR-Norway"/>
            <consortium name="Elixir Norway"/>
        </authorList>
    </citation>
    <scope>NUCLEOTIDE SEQUENCE</scope>
</reference>
<dbReference type="Pfam" id="PF13532">
    <property type="entry name" value="2OG-FeII_Oxy_2"/>
    <property type="match status" value="1"/>
</dbReference>